<reference evidence="2" key="2">
    <citation type="submission" date="2017-12" db="EMBL/GenBank/DDBJ databases">
        <title>Genome Sequencing Reveals a Rich Biosynthetic Potential.</title>
        <authorList>
            <person name="Bertrand R.L."/>
            <person name="Abdel-Hameed M.E."/>
            <person name="Sorensen J.L."/>
        </authorList>
    </citation>
    <scope>NUCLEOTIDE SEQUENCE</scope>
</reference>
<dbReference type="EMBL" id="MG777505">
    <property type="protein sequence ID" value="AUW31320.1"/>
    <property type="molecule type" value="Genomic_DNA"/>
</dbReference>
<accession>A0A1Z1C4G9</accession>
<protein>
    <submittedName>
        <fullName evidence="1">Uncharacterized protein</fullName>
    </submittedName>
</protein>
<organism evidence="1">
    <name type="scientific">Cladonia uncialis subsp. uncialis</name>
    <dbReference type="NCBI Taxonomy" id="180999"/>
    <lineage>
        <taxon>Eukaryota</taxon>
        <taxon>Fungi</taxon>
        <taxon>Dikarya</taxon>
        <taxon>Ascomycota</taxon>
        <taxon>Pezizomycotina</taxon>
        <taxon>Lecanoromycetes</taxon>
        <taxon>OSLEUM clade</taxon>
        <taxon>Lecanoromycetidae</taxon>
        <taxon>Lecanorales</taxon>
        <taxon>Lecanorineae</taxon>
        <taxon>Cladoniaceae</taxon>
        <taxon>Cladonia</taxon>
    </lineage>
</organism>
<reference evidence="1" key="1">
    <citation type="submission" date="2016-05" db="EMBL/GenBank/DDBJ databases">
        <title>Lichen genome sequencing reveals its rich biosynthetic potential.</title>
        <authorList>
            <person name="Bertrand R.L."/>
            <person name="Abdel-Hameed M."/>
            <person name="Sorensen J.L."/>
        </authorList>
    </citation>
    <scope>NUCLEOTIDE SEQUENCE</scope>
</reference>
<proteinExistence type="predicted"/>
<evidence type="ECO:0000313" key="1">
    <source>
        <dbReference type="EMBL" id="ANM86516.1"/>
    </source>
</evidence>
<sequence length="312" mass="35458">MYDRILLQQRNLELLAIILINLSGNERGFGQAWGKFRMVLKCRSVGSTHFDHKNIEELAWKLAQSFEKYGDKNKILIVSKQATHDHVLRKLRKHPSVKEVGLDSIWQNLPQRISSNATTEGPLSVPAIDQVTQYTTEELEAVVKIREFWRKRLPSLLQRRKYLSTREGQFFRRHSSICASHRSTPKVYIALLSSGVQVSLKVDGVQDSLQDRHESIMRHIVRADPSEDTYEALDGCLQRVGNLKSELKSQASRMSASCLSEVLEKGDLRELRQILDAVEASTAAAESGLAQIMTDMRNMYVEDGITHLGELM</sequence>
<name>A0A1Z1C4G9_CLAUC</name>
<dbReference type="EMBL" id="KX264270">
    <property type="protein sequence ID" value="ANM86516.1"/>
    <property type="molecule type" value="Genomic_DNA"/>
</dbReference>
<evidence type="ECO:0000313" key="2">
    <source>
        <dbReference type="EMBL" id="AUW31320.1"/>
    </source>
</evidence>
<dbReference type="AlphaFoldDB" id="A0A1Z1C4G9"/>